<dbReference type="InterPro" id="IPR046239">
    <property type="entry name" value="DUF6272"/>
</dbReference>
<dbReference type="OrthoDB" id="5365713at2"/>
<evidence type="ECO:0000313" key="2">
    <source>
        <dbReference type="Proteomes" id="UP000071979"/>
    </source>
</evidence>
<proteinExistence type="predicted"/>
<dbReference type="RefSeq" id="WP_058774864.1">
    <property type="nucleotide sequence ID" value="NZ_CP157882.1"/>
</dbReference>
<gene>
    <name evidence="1" type="ORF">SA3R_16485</name>
</gene>
<reference evidence="1 2" key="1">
    <citation type="journal article" date="2016" name="Front. Microbiol.">
        <title>Genomic Resource of Rice Seed Associated Bacteria.</title>
        <authorList>
            <person name="Midha S."/>
            <person name="Bansal K."/>
            <person name="Sharma S."/>
            <person name="Kumar N."/>
            <person name="Patil P.P."/>
            <person name="Chaudhry V."/>
            <person name="Patil P.B."/>
        </authorList>
    </citation>
    <scope>NUCLEOTIDE SEQUENCE [LARGE SCALE GENOMIC DNA]</scope>
    <source>
        <strain evidence="1 2">SA3</strain>
    </source>
</reference>
<evidence type="ECO:0000313" key="1">
    <source>
        <dbReference type="EMBL" id="KTS66662.1"/>
    </source>
</evidence>
<accession>A0A8E1V8P2</accession>
<organism evidence="1 2">
    <name type="scientific">Pantoea dispersa</name>
    <dbReference type="NCBI Taxonomy" id="59814"/>
    <lineage>
        <taxon>Bacteria</taxon>
        <taxon>Pseudomonadati</taxon>
        <taxon>Pseudomonadota</taxon>
        <taxon>Gammaproteobacteria</taxon>
        <taxon>Enterobacterales</taxon>
        <taxon>Erwiniaceae</taxon>
        <taxon>Pantoea</taxon>
    </lineage>
</organism>
<dbReference type="Pfam" id="PF19788">
    <property type="entry name" value="DUF6272"/>
    <property type="match status" value="1"/>
</dbReference>
<name>A0A8E1V8P2_9GAMM</name>
<dbReference type="NCBIfam" id="NF038262">
    <property type="entry name" value="SiaB_fam_kinase"/>
    <property type="match status" value="1"/>
</dbReference>
<dbReference type="Proteomes" id="UP000071979">
    <property type="component" value="Unassembled WGS sequence"/>
</dbReference>
<dbReference type="EMBL" id="LDSE01000030">
    <property type="protein sequence ID" value="KTS66662.1"/>
    <property type="molecule type" value="Genomic_DNA"/>
</dbReference>
<sequence length="183" mass="20673">MHPASTGTHLPPDSVALHYTGFFSPQNITAMGEVIKVFLENQQAPLKVRRRLFSSFVEIVQNILRYSQDSRTLSHAEQHFRFGTVTLHVDGDNYVLESSNQVEQAACEQLRDWLDLLRTMSNDEIKQAYRVGLRTESPATSKGANIGLLTLARDVSEPLEYELRPLPASGYATFWLKATIHQD</sequence>
<comment type="caution">
    <text evidence="1">The sequence shown here is derived from an EMBL/GenBank/DDBJ whole genome shotgun (WGS) entry which is preliminary data.</text>
</comment>
<protein>
    <submittedName>
        <fullName evidence="1">Uncharacterized protein</fullName>
    </submittedName>
</protein>
<dbReference type="AlphaFoldDB" id="A0A8E1V8P2"/>